<dbReference type="PANTHER" id="PTHR15723">
    <property type="entry name" value="CARBOHYDRATE SULFOTRANSFERASE 15"/>
    <property type="match status" value="1"/>
</dbReference>
<dbReference type="EMBL" id="CAJHNH020003529">
    <property type="protein sequence ID" value="CAG5129501.1"/>
    <property type="molecule type" value="Genomic_DNA"/>
</dbReference>
<gene>
    <name evidence="2" type="ORF">CUNI_LOCUS15059</name>
</gene>
<dbReference type="Pfam" id="PF00685">
    <property type="entry name" value="Sulfotransfer_1"/>
    <property type="match status" value="1"/>
</dbReference>
<dbReference type="GO" id="GO:0019319">
    <property type="term" value="P:hexose biosynthetic process"/>
    <property type="evidence" value="ECO:0007669"/>
    <property type="project" value="TreeGrafter"/>
</dbReference>
<comment type="caution">
    <text evidence="2">The sequence shown here is derived from an EMBL/GenBank/DDBJ whole genome shotgun (WGS) entry which is preliminary data.</text>
</comment>
<evidence type="ECO:0000259" key="1">
    <source>
        <dbReference type="Pfam" id="PF00685"/>
    </source>
</evidence>
<dbReference type="InterPro" id="IPR052654">
    <property type="entry name" value="CS_Sulfotransferase"/>
</dbReference>
<dbReference type="OrthoDB" id="526228at2759"/>
<dbReference type="GO" id="GO:0050659">
    <property type="term" value="F:N-acetylgalactosamine 4-sulfate 6-O-sulfotransferase activity"/>
    <property type="evidence" value="ECO:0007669"/>
    <property type="project" value="TreeGrafter"/>
</dbReference>
<proteinExistence type="predicted"/>
<dbReference type="Proteomes" id="UP000678393">
    <property type="component" value="Unassembled WGS sequence"/>
</dbReference>
<dbReference type="SUPFAM" id="SSF52540">
    <property type="entry name" value="P-loop containing nucleoside triphosphate hydrolases"/>
    <property type="match status" value="1"/>
</dbReference>
<evidence type="ECO:0000313" key="3">
    <source>
        <dbReference type="Proteomes" id="UP000678393"/>
    </source>
</evidence>
<keyword evidence="3" id="KW-1185">Reference proteome</keyword>
<reference evidence="2" key="1">
    <citation type="submission" date="2021-04" db="EMBL/GenBank/DDBJ databases">
        <authorList>
            <consortium name="Molecular Ecology Group"/>
        </authorList>
    </citation>
    <scope>NUCLEOTIDE SEQUENCE</scope>
</reference>
<dbReference type="PANTHER" id="PTHR15723:SF0">
    <property type="entry name" value="CARBOHYDRATE SULFOTRANSFERASE 15"/>
    <property type="match status" value="1"/>
</dbReference>
<dbReference type="InterPro" id="IPR027417">
    <property type="entry name" value="P-loop_NTPase"/>
</dbReference>
<dbReference type="InterPro" id="IPR000863">
    <property type="entry name" value="Sulfotransferase_dom"/>
</dbReference>
<name>A0A8S3ZSR2_9EUPU</name>
<dbReference type="AlphaFoldDB" id="A0A8S3ZSR2"/>
<organism evidence="2 3">
    <name type="scientific">Candidula unifasciata</name>
    <dbReference type="NCBI Taxonomy" id="100452"/>
    <lineage>
        <taxon>Eukaryota</taxon>
        <taxon>Metazoa</taxon>
        <taxon>Spiralia</taxon>
        <taxon>Lophotrochozoa</taxon>
        <taxon>Mollusca</taxon>
        <taxon>Gastropoda</taxon>
        <taxon>Heterobranchia</taxon>
        <taxon>Euthyneura</taxon>
        <taxon>Panpulmonata</taxon>
        <taxon>Eupulmonata</taxon>
        <taxon>Stylommatophora</taxon>
        <taxon>Helicina</taxon>
        <taxon>Helicoidea</taxon>
        <taxon>Geomitridae</taxon>
        <taxon>Candidula</taxon>
    </lineage>
</organism>
<protein>
    <recommendedName>
        <fullName evidence="1">Sulfotransferase domain-containing protein</fullName>
    </recommendedName>
</protein>
<dbReference type="Gene3D" id="3.40.50.300">
    <property type="entry name" value="P-loop containing nucleotide triphosphate hydrolases"/>
    <property type="match status" value="1"/>
</dbReference>
<evidence type="ECO:0000313" key="2">
    <source>
        <dbReference type="EMBL" id="CAG5129501.1"/>
    </source>
</evidence>
<sequence length="138" mass="16581">MLEDCVSRRPQLECLYSKQLHMNIPSRIIVGMYDIFLKQWLKVFPRNQIMILRNEDYSKDIKSYMKRVYDFLQLRSLSDSELDNIQKMPRAFEKTDQARQAGPMMPETRLILDKFYSKYNKQLAETLGDPKYLWDSNN</sequence>
<feature type="domain" description="Sulfotransferase" evidence="1">
    <location>
        <begin position="21"/>
        <end position="88"/>
    </location>
</feature>
<accession>A0A8S3ZSR2</accession>